<accession>A0A0S3EY55</accession>
<dbReference type="STRING" id="1332080.ATN00_08700"/>
<dbReference type="EMBL" id="CP013264">
    <property type="protein sequence ID" value="ALR20372.1"/>
    <property type="molecule type" value="Genomic_DNA"/>
</dbReference>
<gene>
    <name evidence="1" type="ORF">ATN00_08700</name>
</gene>
<dbReference type="KEGG" id="sbd:ATN00_08700"/>
<sequence length="127" mass="13392">MKYYLPLTAVAALTLLSACNKNDEPEVVGGPADPMASQLANAAPVELPPSVKNSFQYRCKDNSLVFVDFLSDDKTANLRTEKTGSPTKLVAAEAGQPFEATDGYKIEGNGKQVTITLPGKSALGCKA</sequence>
<proteinExistence type="predicted"/>
<keyword evidence="2" id="KW-1185">Reference proteome</keyword>
<dbReference type="RefSeq" id="WP_062063974.1">
    <property type="nucleotide sequence ID" value="NZ_CP013264.1"/>
</dbReference>
<reference evidence="1 2" key="1">
    <citation type="submission" date="2015-11" db="EMBL/GenBank/DDBJ databases">
        <title>A Two-component Flavoprotein Monooxygenase System MeaXY Responsible for para-Hydroxylation of 2-Methyl-6-ethylaniline and 2,6-Diethylaniline in Sphingobium baderi DE-13.</title>
        <authorList>
            <person name="Cheng M."/>
            <person name="Meng Q."/>
            <person name="Yang Y."/>
            <person name="Chu C."/>
            <person name="Yan X."/>
            <person name="He J."/>
            <person name="Li S."/>
        </authorList>
    </citation>
    <scope>NUCLEOTIDE SEQUENCE [LARGE SCALE GENOMIC DNA]</scope>
    <source>
        <strain evidence="1 2">DE-13</strain>
    </source>
</reference>
<name>A0A0S3EY55_9SPHN</name>
<evidence type="ECO:0000313" key="2">
    <source>
        <dbReference type="Proteomes" id="UP000056968"/>
    </source>
</evidence>
<dbReference type="PROSITE" id="PS51257">
    <property type="entry name" value="PROKAR_LIPOPROTEIN"/>
    <property type="match status" value="1"/>
</dbReference>
<evidence type="ECO:0000313" key="1">
    <source>
        <dbReference type="EMBL" id="ALR20372.1"/>
    </source>
</evidence>
<dbReference type="OrthoDB" id="7472092at2"/>
<organism evidence="1 2">
    <name type="scientific">Sphingobium baderi</name>
    <dbReference type="NCBI Taxonomy" id="1332080"/>
    <lineage>
        <taxon>Bacteria</taxon>
        <taxon>Pseudomonadati</taxon>
        <taxon>Pseudomonadota</taxon>
        <taxon>Alphaproteobacteria</taxon>
        <taxon>Sphingomonadales</taxon>
        <taxon>Sphingomonadaceae</taxon>
        <taxon>Sphingobium</taxon>
    </lineage>
</organism>
<evidence type="ECO:0008006" key="3">
    <source>
        <dbReference type="Google" id="ProtNLM"/>
    </source>
</evidence>
<protein>
    <recommendedName>
        <fullName evidence="3">C-type lysozyme inhibitor domain-containing protein</fullName>
    </recommendedName>
</protein>
<dbReference type="Proteomes" id="UP000056968">
    <property type="component" value="Chromosome"/>
</dbReference>
<dbReference type="AlphaFoldDB" id="A0A0S3EY55"/>